<feature type="chain" id="PRO_5020791833" evidence="1">
    <location>
        <begin position="22"/>
        <end position="170"/>
    </location>
</feature>
<protein>
    <submittedName>
        <fullName evidence="2">Uncharacterized protein</fullName>
    </submittedName>
</protein>
<dbReference type="PROSITE" id="PS51257">
    <property type="entry name" value="PROKAR_LIPOPROTEIN"/>
    <property type="match status" value="1"/>
</dbReference>
<dbReference type="AlphaFoldDB" id="A0A4R1G760"/>
<accession>A0A4R1G760</accession>
<feature type="signal peptide" evidence="1">
    <location>
        <begin position="1"/>
        <end position="21"/>
    </location>
</feature>
<evidence type="ECO:0000313" key="3">
    <source>
        <dbReference type="Proteomes" id="UP000295777"/>
    </source>
</evidence>
<gene>
    <name evidence="2" type="ORF">CLV27_1677</name>
</gene>
<dbReference type="OrthoDB" id="15488at2"/>
<evidence type="ECO:0000256" key="1">
    <source>
        <dbReference type="SAM" id="SignalP"/>
    </source>
</evidence>
<organism evidence="2 3">
    <name type="scientific">Phorcysia thermohydrogeniphila</name>
    <dbReference type="NCBI Taxonomy" id="936138"/>
    <lineage>
        <taxon>Bacteria</taxon>
        <taxon>Pseudomonadati</taxon>
        <taxon>Aquificota</taxon>
        <taxon>Aquificia</taxon>
        <taxon>Desulfurobacteriales</taxon>
        <taxon>Desulfurobacteriaceae</taxon>
        <taxon>Phorcysia</taxon>
    </lineage>
</organism>
<reference evidence="2 3" key="1">
    <citation type="submission" date="2019-03" db="EMBL/GenBank/DDBJ databases">
        <title>Genomic Encyclopedia of Archaeal and Bacterial Type Strains, Phase II (KMG-II): from individual species to whole genera.</title>
        <authorList>
            <person name="Goeker M."/>
        </authorList>
    </citation>
    <scope>NUCLEOTIDE SEQUENCE [LARGE SCALE GENOMIC DNA]</scope>
    <source>
        <strain evidence="2 3">DSM 24425</strain>
    </source>
</reference>
<comment type="caution">
    <text evidence="2">The sequence shown here is derived from an EMBL/GenBank/DDBJ whole genome shotgun (WGS) entry which is preliminary data.</text>
</comment>
<dbReference type="Proteomes" id="UP000295777">
    <property type="component" value="Unassembled WGS sequence"/>
</dbReference>
<evidence type="ECO:0000313" key="2">
    <source>
        <dbReference type="EMBL" id="TCK02501.1"/>
    </source>
</evidence>
<dbReference type="RefSeq" id="WP_132527707.1">
    <property type="nucleotide sequence ID" value="NZ_SMFV01000007.1"/>
</dbReference>
<dbReference type="EMBL" id="SMFV01000007">
    <property type="protein sequence ID" value="TCK02501.1"/>
    <property type="molecule type" value="Genomic_DNA"/>
</dbReference>
<proteinExistence type="predicted"/>
<name>A0A4R1G760_9BACT</name>
<keyword evidence="3" id="KW-1185">Reference proteome</keyword>
<keyword evidence="1" id="KW-0732">Signal</keyword>
<sequence length="170" mass="19205">MGRKILLATLITGLLSFGSCSSDNDVCLLTDRCYFAAPFEASKFTGFLTRKYLKVHVDIVQDRNSLIKFLNLSRYNAFITDTETAKFITGNNNKWVLICRIAVKRPASPLKTYSIVVNSNLLRHKEILINLIESWNRGVDLLKDPAVQKVIFKNLNIRADGKLKLVHCTG</sequence>